<feature type="domain" description="MgtC/SapB/SrpB/YhiD N-terminal" evidence="8">
    <location>
        <begin position="15"/>
        <end position="135"/>
    </location>
</feature>
<dbReference type="InterPro" id="IPR003416">
    <property type="entry name" value="MgtC/SapB/SrpB/YhiD_fam"/>
</dbReference>
<dbReference type="PANTHER" id="PTHR33778:SF1">
    <property type="entry name" value="MAGNESIUM TRANSPORTER YHID-RELATED"/>
    <property type="match status" value="1"/>
</dbReference>
<evidence type="ECO:0000256" key="3">
    <source>
        <dbReference type="ARBA" id="ARBA00022475"/>
    </source>
</evidence>
<evidence type="ECO:0000313" key="10">
    <source>
        <dbReference type="Proteomes" id="UP001319180"/>
    </source>
</evidence>
<evidence type="ECO:0000256" key="6">
    <source>
        <dbReference type="ARBA" id="ARBA00023136"/>
    </source>
</evidence>
<reference evidence="9 10" key="1">
    <citation type="submission" date="2021-05" db="EMBL/GenBank/DDBJ databases">
        <title>A Polyphasic approach of four new species of the genus Ohtaekwangia: Ohtaekwangia histidinii sp. nov., Ohtaekwangia cretensis sp. nov., Ohtaekwangia indiensis sp. nov., Ohtaekwangia reichenbachii sp. nov. from diverse environment.</title>
        <authorList>
            <person name="Octaviana S."/>
        </authorList>
    </citation>
    <scope>NUCLEOTIDE SEQUENCE [LARGE SCALE GENOMIC DNA]</scope>
    <source>
        <strain evidence="9 10">PWU37</strain>
    </source>
</reference>
<comment type="subcellular location">
    <subcellularLocation>
        <location evidence="1">Cell membrane</location>
        <topology evidence="1">Multi-pass membrane protein</topology>
    </subcellularLocation>
</comment>
<keyword evidence="3" id="KW-1003">Cell membrane</keyword>
<evidence type="ECO:0000256" key="2">
    <source>
        <dbReference type="ARBA" id="ARBA00009298"/>
    </source>
</evidence>
<evidence type="ECO:0000259" key="8">
    <source>
        <dbReference type="Pfam" id="PF02308"/>
    </source>
</evidence>
<dbReference type="EMBL" id="JAHESC010000046">
    <property type="protein sequence ID" value="MBT1689743.1"/>
    <property type="molecule type" value="Genomic_DNA"/>
</dbReference>
<name>A0AAP2DDH5_9BACT</name>
<sequence length="214" mass="23696">MKELFNLHDEMALRLFLSFIVGAAIGLEREYRSKAAGLRTMIVICLGSTIFTEISIRIGGGSPDRIASNIVTGVGFLGAGVIFKDGLSINGITTATTIWIAAALGMAVGAGEYGIAIAGSLIALVVLTLFEKVKTFISRRHQSRSYHITYHDDGNFRPALNDMLKQLQLRYEPERESKDENIISITYDVSGREEKLNALNDHLRQDHRVKSYDY</sequence>
<accession>A0AAP2DDH5</accession>
<keyword evidence="6 7" id="KW-0472">Membrane</keyword>
<dbReference type="InterPro" id="IPR049177">
    <property type="entry name" value="MgtC_SapB_SrpB_YhiD_N"/>
</dbReference>
<feature type="transmembrane region" description="Helical" evidence="7">
    <location>
        <begin position="66"/>
        <end position="83"/>
    </location>
</feature>
<dbReference type="RefSeq" id="WP_254092964.1">
    <property type="nucleotide sequence ID" value="NZ_JAHESC010000046.1"/>
</dbReference>
<evidence type="ECO:0000256" key="1">
    <source>
        <dbReference type="ARBA" id="ARBA00004651"/>
    </source>
</evidence>
<organism evidence="9 10">
    <name type="scientific">Dawidia soli</name>
    <dbReference type="NCBI Taxonomy" id="2782352"/>
    <lineage>
        <taxon>Bacteria</taxon>
        <taxon>Pseudomonadati</taxon>
        <taxon>Bacteroidota</taxon>
        <taxon>Cytophagia</taxon>
        <taxon>Cytophagales</taxon>
        <taxon>Chryseotaleaceae</taxon>
        <taxon>Dawidia</taxon>
    </lineage>
</organism>
<evidence type="ECO:0000313" key="9">
    <source>
        <dbReference type="EMBL" id="MBT1689743.1"/>
    </source>
</evidence>
<protein>
    <submittedName>
        <fullName evidence="9">MgtC/SapB family protein</fullName>
    </submittedName>
</protein>
<dbReference type="PRINTS" id="PR01837">
    <property type="entry name" value="MGTCSAPBPROT"/>
</dbReference>
<comment type="similarity">
    <text evidence="2">Belongs to the MgtC/SapB family.</text>
</comment>
<evidence type="ECO:0000256" key="5">
    <source>
        <dbReference type="ARBA" id="ARBA00022989"/>
    </source>
</evidence>
<feature type="transmembrane region" description="Helical" evidence="7">
    <location>
        <begin position="12"/>
        <end position="28"/>
    </location>
</feature>
<gene>
    <name evidence="9" type="ORF">KK078_24490</name>
</gene>
<keyword evidence="10" id="KW-1185">Reference proteome</keyword>
<comment type="caution">
    <text evidence="9">The sequence shown here is derived from an EMBL/GenBank/DDBJ whole genome shotgun (WGS) entry which is preliminary data.</text>
</comment>
<evidence type="ECO:0000256" key="7">
    <source>
        <dbReference type="SAM" id="Phobius"/>
    </source>
</evidence>
<dbReference type="Proteomes" id="UP001319180">
    <property type="component" value="Unassembled WGS sequence"/>
</dbReference>
<dbReference type="AlphaFoldDB" id="A0AAP2DDH5"/>
<feature type="transmembrane region" description="Helical" evidence="7">
    <location>
        <begin position="113"/>
        <end position="130"/>
    </location>
</feature>
<dbReference type="PANTHER" id="PTHR33778">
    <property type="entry name" value="PROTEIN MGTC"/>
    <property type="match status" value="1"/>
</dbReference>
<feature type="transmembrane region" description="Helical" evidence="7">
    <location>
        <begin position="40"/>
        <end position="60"/>
    </location>
</feature>
<evidence type="ECO:0000256" key="4">
    <source>
        <dbReference type="ARBA" id="ARBA00022692"/>
    </source>
</evidence>
<keyword evidence="4 7" id="KW-0812">Transmembrane</keyword>
<keyword evidence="5 7" id="KW-1133">Transmembrane helix</keyword>
<dbReference type="GO" id="GO:0005886">
    <property type="term" value="C:plasma membrane"/>
    <property type="evidence" value="ECO:0007669"/>
    <property type="project" value="UniProtKB-SubCell"/>
</dbReference>
<dbReference type="Pfam" id="PF02308">
    <property type="entry name" value="MgtC"/>
    <property type="match status" value="1"/>
</dbReference>
<proteinExistence type="inferred from homology"/>